<dbReference type="EMBL" id="RCMI01001786">
    <property type="protein sequence ID" value="KAG2881225.1"/>
    <property type="molecule type" value="Genomic_DNA"/>
</dbReference>
<dbReference type="EMBL" id="RCMV01001945">
    <property type="protein sequence ID" value="KAG3205472.1"/>
    <property type="molecule type" value="Genomic_DNA"/>
</dbReference>
<dbReference type="Proteomes" id="UP000251314">
    <property type="component" value="Unassembled WGS sequence"/>
</dbReference>
<keyword evidence="2" id="KW-0812">Transmembrane</keyword>
<evidence type="ECO:0000256" key="1">
    <source>
        <dbReference type="SAM" id="MobiDB-lite"/>
    </source>
</evidence>
<evidence type="ECO:0000313" key="4">
    <source>
        <dbReference type="EMBL" id="KAG2881225.1"/>
    </source>
</evidence>
<reference evidence="3" key="2">
    <citation type="submission" date="2018-10" db="EMBL/GenBank/DDBJ databases">
        <title>Effector identification in a new, highly contiguous assembly of the strawberry crown rot pathogen Phytophthora cactorum.</title>
        <authorList>
            <person name="Armitage A.D."/>
            <person name="Nellist C.F."/>
            <person name="Bates H."/>
            <person name="Vickerstaff R.J."/>
            <person name="Harrison R.J."/>
        </authorList>
    </citation>
    <scope>NUCLEOTIDE SEQUENCE</scope>
    <source>
        <strain evidence="3">15-7</strain>
        <strain evidence="4">4032</strain>
        <strain evidence="5">4040</strain>
        <strain evidence="6">P415</strain>
        <strain evidence="7">P421</strain>
    </source>
</reference>
<evidence type="ECO:0000313" key="8">
    <source>
        <dbReference type="EMBL" id="KAG6941901.1"/>
    </source>
</evidence>
<evidence type="ECO:0000313" key="7">
    <source>
        <dbReference type="EMBL" id="KAG3205472.1"/>
    </source>
</evidence>
<organism evidence="9 10">
    <name type="scientific">Phytophthora cactorum</name>
    <dbReference type="NCBI Taxonomy" id="29920"/>
    <lineage>
        <taxon>Eukaryota</taxon>
        <taxon>Sar</taxon>
        <taxon>Stramenopiles</taxon>
        <taxon>Oomycota</taxon>
        <taxon>Peronosporomycetes</taxon>
        <taxon>Peronosporales</taxon>
        <taxon>Peronosporaceae</taxon>
        <taxon>Phytophthora</taxon>
    </lineage>
</organism>
<dbReference type="Proteomes" id="UP000760860">
    <property type="component" value="Unassembled WGS sequence"/>
</dbReference>
<dbReference type="EMBL" id="MJFZ01001551">
    <property type="protein sequence ID" value="RAW21803.1"/>
    <property type="molecule type" value="Genomic_DNA"/>
</dbReference>
<dbReference type="EMBL" id="JAENGZ010003252">
    <property type="protein sequence ID" value="KAG6941901.1"/>
    <property type="molecule type" value="Genomic_DNA"/>
</dbReference>
<name>A0A329RB45_9STRA</name>
<proteinExistence type="predicted"/>
<dbReference type="EMBL" id="RCMK01000327">
    <property type="protein sequence ID" value="KAG2936254.1"/>
    <property type="molecule type" value="Genomic_DNA"/>
</dbReference>
<feature type="region of interest" description="Disordered" evidence="1">
    <location>
        <begin position="34"/>
        <end position="67"/>
    </location>
</feature>
<dbReference type="Proteomes" id="UP000697107">
    <property type="component" value="Unassembled WGS sequence"/>
</dbReference>
<comment type="caution">
    <text evidence="9">The sequence shown here is derived from an EMBL/GenBank/DDBJ whole genome shotgun (WGS) entry which is preliminary data.</text>
</comment>
<gene>
    <name evidence="8" type="ORF">JG687_00019377</name>
    <name evidence="9" type="ORF">PC110_g21755</name>
    <name evidence="3" type="ORF">PC113_g22382</name>
    <name evidence="4" type="ORF">PC115_g22294</name>
    <name evidence="5" type="ORF">PC117_g12143</name>
    <name evidence="6" type="ORF">PC118_g23303</name>
    <name evidence="7" type="ORF">PC129_g22103</name>
</gene>
<accession>A0A329RB45</accession>
<evidence type="ECO:0000313" key="10">
    <source>
        <dbReference type="Proteomes" id="UP000251314"/>
    </source>
</evidence>
<protein>
    <submittedName>
        <fullName evidence="9">Uncharacterized protein</fullName>
    </submittedName>
</protein>
<evidence type="ECO:0000313" key="9">
    <source>
        <dbReference type="EMBL" id="RAW21803.1"/>
    </source>
</evidence>
<evidence type="ECO:0000256" key="2">
    <source>
        <dbReference type="SAM" id="Phobius"/>
    </source>
</evidence>
<keyword evidence="2" id="KW-1133">Transmembrane helix</keyword>
<dbReference type="EMBL" id="RCMG01001679">
    <property type="protein sequence ID" value="KAG2822067.1"/>
    <property type="molecule type" value="Genomic_DNA"/>
</dbReference>
<keyword evidence="2" id="KW-0472">Membrane</keyword>
<evidence type="ECO:0000313" key="5">
    <source>
        <dbReference type="EMBL" id="KAG2936254.1"/>
    </source>
</evidence>
<feature type="transmembrane region" description="Helical" evidence="2">
    <location>
        <begin position="119"/>
        <end position="148"/>
    </location>
</feature>
<dbReference type="Proteomes" id="UP000688947">
    <property type="component" value="Unassembled WGS sequence"/>
</dbReference>
<reference evidence="9 10" key="1">
    <citation type="submission" date="2018-01" db="EMBL/GenBank/DDBJ databases">
        <title>Draft genome of the strawberry crown rot pathogen Phytophthora cactorum.</title>
        <authorList>
            <person name="Armitage A.D."/>
            <person name="Lysoe E."/>
            <person name="Nellist C.F."/>
            <person name="Harrison R.J."/>
            <person name="Brurberg M.B."/>
        </authorList>
    </citation>
    <scope>NUCLEOTIDE SEQUENCE [LARGE SCALE GENOMIC DNA]</scope>
    <source>
        <strain evidence="9 10">10300</strain>
    </source>
</reference>
<evidence type="ECO:0000313" key="6">
    <source>
        <dbReference type="EMBL" id="KAG2958865.1"/>
    </source>
</evidence>
<dbReference type="Proteomes" id="UP000774804">
    <property type="component" value="Unassembled WGS sequence"/>
</dbReference>
<sequence>MPSKKILPGRLKLCLFRHRSLQYSLPNGPKTAVASDDVLNASSPPAQPKSKKAKRAPQKATTSGKTLPRIKWTKDMASKLLNLRFEEGEMCRKIDTADTNIKVYVGKVDTFLRFLARTLLSAATAITTASLALTIAKTAVAVVSILVIGQWRNWF</sequence>
<dbReference type="VEuPathDB" id="FungiDB:PC110_g21755"/>
<keyword evidence="10" id="KW-1185">Reference proteome</keyword>
<dbReference type="OrthoDB" id="122120at2759"/>
<dbReference type="Proteomes" id="UP000735874">
    <property type="component" value="Unassembled WGS sequence"/>
</dbReference>
<reference evidence="8" key="3">
    <citation type="submission" date="2021-01" db="EMBL/GenBank/DDBJ databases">
        <title>Phytophthora aleatoria, a newly-described species from Pinus radiata is distinct from Phytophthora cactorum isolates based on comparative genomics.</title>
        <authorList>
            <person name="Mcdougal R."/>
            <person name="Panda P."/>
            <person name="Williams N."/>
            <person name="Studholme D.J."/>
        </authorList>
    </citation>
    <scope>NUCLEOTIDE SEQUENCE</scope>
    <source>
        <strain evidence="8">NZFS 3830</strain>
    </source>
</reference>
<dbReference type="EMBL" id="RCML01002140">
    <property type="protein sequence ID" value="KAG2958865.1"/>
    <property type="molecule type" value="Genomic_DNA"/>
</dbReference>
<dbReference type="Proteomes" id="UP000736787">
    <property type="component" value="Unassembled WGS sequence"/>
</dbReference>
<evidence type="ECO:0000313" key="3">
    <source>
        <dbReference type="EMBL" id="KAG2822067.1"/>
    </source>
</evidence>
<dbReference type="AlphaFoldDB" id="A0A329RB45"/>